<evidence type="ECO:0000256" key="9">
    <source>
        <dbReference type="PIRNR" id="PIRNR003128"/>
    </source>
</evidence>
<evidence type="ECO:0000256" key="1">
    <source>
        <dbReference type="ARBA" id="ARBA00003618"/>
    </source>
</evidence>
<evidence type="ECO:0000313" key="12">
    <source>
        <dbReference type="EMBL" id="UWZ81331.1"/>
    </source>
</evidence>
<evidence type="ECO:0000256" key="4">
    <source>
        <dbReference type="ARBA" id="ARBA00022741"/>
    </source>
</evidence>
<keyword evidence="7 9" id="KW-0234">DNA repair</keyword>
<name>A0ABY5ZQG0_9BACT</name>
<comment type="similarity">
    <text evidence="2 9">Belongs to the RecN family.</text>
</comment>
<protein>
    <recommendedName>
        <fullName evidence="3 9">DNA repair protein RecN</fullName>
    </recommendedName>
    <alternativeName>
        <fullName evidence="8 9">Recombination protein N</fullName>
    </alternativeName>
</protein>
<dbReference type="PIRSF" id="PIRSF003128">
    <property type="entry name" value="RecN"/>
    <property type="match status" value="1"/>
</dbReference>
<gene>
    <name evidence="12" type="primary">recN</name>
    <name evidence="12" type="ORF">L9S41_08050</name>
</gene>
<dbReference type="NCBIfam" id="NF008121">
    <property type="entry name" value="PRK10869.1"/>
    <property type="match status" value="1"/>
</dbReference>
<keyword evidence="5 9" id="KW-0227">DNA damage</keyword>
<keyword evidence="4" id="KW-0547">Nucleotide-binding</keyword>
<evidence type="ECO:0000256" key="5">
    <source>
        <dbReference type="ARBA" id="ARBA00022763"/>
    </source>
</evidence>
<dbReference type="InterPro" id="IPR004604">
    <property type="entry name" value="DNA_recomb/repair_RecN"/>
</dbReference>
<accession>A0ABY5ZQG0</accession>
<feature type="coiled-coil region" evidence="10">
    <location>
        <begin position="155"/>
        <end position="182"/>
    </location>
</feature>
<proteinExistence type="inferred from homology"/>
<dbReference type="CDD" id="cd03241">
    <property type="entry name" value="ABC_RecN"/>
    <property type="match status" value="2"/>
</dbReference>
<dbReference type="Pfam" id="PF02463">
    <property type="entry name" value="SMC_N"/>
    <property type="match status" value="1"/>
</dbReference>
<dbReference type="SUPFAM" id="SSF52540">
    <property type="entry name" value="P-loop containing nucleoside triphosphate hydrolases"/>
    <property type="match status" value="2"/>
</dbReference>
<feature type="domain" description="RecF/RecN/SMC N-terminal" evidence="11">
    <location>
        <begin position="2"/>
        <end position="509"/>
    </location>
</feature>
<organism evidence="12 13">
    <name type="scientific">Geoalkalibacter halelectricus</name>
    <dbReference type="NCBI Taxonomy" id="2847045"/>
    <lineage>
        <taxon>Bacteria</taxon>
        <taxon>Pseudomonadati</taxon>
        <taxon>Thermodesulfobacteriota</taxon>
        <taxon>Desulfuromonadia</taxon>
        <taxon>Desulfuromonadales</taxon>
        <taxon>Geoalkalibacteraceae</taxon>
        <taxon>Geoalkalibacter</taxon>
    </lineage>
</organism>
<dbReference type="EMBL" id="CP092109">
    <property type="protein sequence ID" value="UWZ81331.1"/>
    <property type="molecule type" value="Genomic_DNA"/>
</dbReference>
<dbReference type="NCBIfam" id="TIGR00634">
    <property type="entry name" value="recN"/>
    <property type="match status" value="1"/>
</dbReference>
<evidence type="ECO:0000256" key="7">
    <source>
        <dbReference type="ARBA" id="ARBA00023204"/>
    </source>
</evidence>
<evidence type="ECO:0000256" key="8">
    <source>
        <dbReference type="ARBA" id="ARBA00033408"/>
    </source>
</evidence>
<evidence type="ECO:0000256" key="3">
    <source>
        <dbReference type="ARBA" id="ARBA00021315"/>
    </source>
</evidence>
<dbReference type="InterPro" id="IPR027417">
    <property type="entry name" value="P-loop_NTPase"/>
</dbReference>
<dbReference type="PANTHER" id="PTHR11059:SF0">
    <property type="entry name" value="DNA REPAIR PROTEIN RECN"/>
    <property type="match status" value="1"/>
</dbReference>
<keyword evidence="13" id="KW-1185">Reference proteome</keyword>
<comment type="function">
    <text evidence="1 9">May be involved in recombinational repair of damaged DNA.</text>
</comment>
<evidence type="ECO:0000256" key="6">
    <source>
        <dbReference type="ARBA" id="ARBA00022840"/>
    </source>
</evidence>
<dbReference type="Gene3D" id="3.40.50.300">
    <property type="entry name" value="P-loop containing nucleotide triphosphate hydrolases"/>
    <property type="match status" value="2"/>
</dbReference>
<evidence type="ECO:0000256" key="10">
    <source>
        <dbReference type="SAM" id="Coils"/>
    </source>
</evidence>
<reference evidence="12" key="1">
    <citation type="journal article" date="2022" name="Environ. Microbiol.">
        <title>Geoalkalibacter halelectricus SAP #1 sp. nov. possessing extracellular electron transfer and mineral#reducing capabilities from a haloalkaline environment.</title>
        <authorList>
            <person name="Yadav S."/>
            <person name="Singh R."/>
            <person name="Sundharam S.S."/>
            <person name="Chaudhary S."/>
            <person name="Krishnamurthi S."/>
            <person name="Patil S.A."/>
        </authorList>
    </citation>
    <scope>NUCLEOTIDE SEQUENCE</scope>
    <source>
        <strain evidence="12">SAP-1</strain>
    </source>
</reference>
<keyword evidence="6" id="KW-0067">ATP-binding</keyword>
<sequence>MLTDLNIRNFAIIDQLHVSFGPGFNVLTGETGAGKSILLGAVGLLLGERARSDVVRSGEEEASVEAVFELHDAAREDVGALLAEAGIEDAQDEILIRRLFSRSGKNRIFINGCLVTLAQLQPIAEKLVTIYGQHEHQSLLRAETHLAALDTFADNAALRDEYQQTFRRLQQCRERLRALQVDERDRQSRLDLLRYQSQEITAANLELGEDEQLETERRLLQHAERLAAATGGGFERLYGQEGAACELVEQTAAELEALTAVDERLSAPAGMLREALYTLEDAAAQLRNYSTALSFDSERQNEVESRLAALAALKRKYGASLSEILKLRDQLLAELEQIDNLDGAREDLGAEITHLEEALRRVGEKLSERRREAGRLLEQRVEAQLADLSMAQARFLVVFQPSVEPLGSGLEKCEFHLAPNPGEEPRPLGRIASGGELSRIMLALRRAAPQQEAVATLIFDEVDAGIGGATATRVGEKLRALARDRQVLCVTHLPQVAAFGDRQYHIEKCERDGRTRTAVALLEGEERIREMARMLGGARITERTLEHARELIAQSA</sequence>
<evidence type="ECO:0000313" key="13">
    <source>
        <dbReference type="Proteomes" id="UP001060414"/>
    </source>
</evidence>
<dbReference type="RefSeq" id="WP_260749706.1">
    <property type="nucleotide sequence ID" value="NZ_CP092109.1"/>
</dbReference>
<feature type="coiled-coil region" evidence="10">
    <location>
        <begin position="321"/>
        <end position="365"/>
    </location>
</feature>
<keyword evidence="10" id="KW-0175">Coiled coil</keyword>
<dbReference type="Proteomes" id="UP001060414">
    <property type="component" value="Chromosome"/>
</dbReference>
<evidence type="ECO:0000256" key="2">
    <source>
        <dbReference type="ARBA" id="ARBA00009441"/>
    </source>
</evidence>
<dbReference type="InterPro" id="IPR003395">
    <property type="entry name" value="RecF/RecN/SMC_N"/>
</dbReference>
<dbReference type="PANTHER" id="PTHR11059">
    <property type="entry name" value="DNA REPAIR PROTEIN RECN"/>
    <property type="match status" value="1"/>
</dbReference>
<evidence type="ECO:0000259" key="11">
    <source>
        <dbReference type="Pfam" id="PF02463"/>
    </source>
</evidence>